<dbReference type="STRING" id="857265.WG78_12760"/>
<proteinExistence type="predicted"/>
<evidence type="ECO:0000259" key="1">
    <source>
        <dbReference type="Pfam" id="PF13609"/>
    </source>
</evidence>
<organism evidence="2 3">
    <name type="scientific">Amantichitinum ursilacus</name>
    <dbReference type="NCBI Taxonomy" id="857265"/>
    <lineage>
        <taxon>Bacteria</taxon>
        <taxon>Pseudomonadati</taxon>
        <taxon>Pseudomonadota</taxon>
        <taxon>Betaproteobacteria</taxon>
        <taxon>Neisseriales</taxon>
        <taxon>Chitinibacteraceae</taxon>
        <taxon>Amantichitinum</taxon>
    </lineage>
</organism>
<dbReference type="Proteomes" id="UP000037939">
    <property type="component" value="Unassembled WGS sequence"/>
</dbReference>
<dbReference type="RefSeq" id="WP_152969183.1">
    <property type="nucleotide sequence ID" value="NZ_LAQT01000009.1"/>
</dbReference>
<accession>A0A0N1JSN7</accession>
<dbReference type="OrthoDB" id="6975458at2"/>
<dbReference type="CDD" id="cd00342">
    <property type="entry name" value="gram_neg_porins"/>
    <property type="match status" value="1"/>
</dbReference>
<name>A0A0N1JSN7_9NEIS</name>
<dbReference type="EMBL" id="LAQT01000009">
    <property type="protein sequence ID" value="KPC52718.1"/>
    <property type="molecule type" value="Genomic_DNA"/>
</dbReference>
<dbReference type="AlphaFoldDB" id="A0A0N1JSN7"/>
<dbReference type="GO" id="GO:0015288">
    <property type="term" value="F:porin activity"/>
    <property type="evidence" value="ECO:0007669"/>
    <property type="project" value="InterPro"/>
</dbReference>
<comment type="caution">
    <text evidence="2">The sequence shown here is derived from an EMBL/GenBank/DDBJ whole genome shotgun (WGS) entry which is preliminary data.</text>
</comment>
<evidence type="ECO:0000313" key="3">
    <source>
        <dbReference type="Proteomes" id="UP000037939"/>
    </source>
</evidence>
<gene>
    <name evidence="2" type="ORF">WG78_12760</name>
</gene>
<dbReference type="InterPro" id="IPR023614">
    <property type="entry name" value="Porin_dom_sf"/>
</dbReference>
<protein>
    <recommendedName>
        <fullName evidence="1">Porin domain-containing protein</fullName>
    </recommendedName>
</protein>
<dbReference type="Pfam" id="PF13609">
    <property type="entry name" value="Porin_4"/>
    <property type="match status" value="1"/>
</dbReference>
<reference evidence="2 3" key="1">
    <citation type="submission" date="2015-07" db="EMBL/GenBank/DDBJ databases">
        <title>Draft genome sequence of the Amantichitinum ursilacus IGB-41, a new chitin-degrading bacterium.</title>
        <authorList>
            <person name="Kirstahler P."/>
            <person name="Guenther M."/>
            <person name="Grumaz C."/>
            <person name="Rupp S."/>
            <person name="Zibek S."/>
            <person name="Sohn K."/>
        </authorList>
    </citation>
    <scope>NUCLEOTIDE SEQUENCE [LARGE SCALE GENOMIC DNA]</scope>
    <source>
        <strain evidence="2 3">IGB-41</strain>
    </source>
</reference>
<dbReference type="Gene3D" id="2.40.160.10">
    <property type="entry name" value="Porin"/>
    <property type="match status" value="1"/>
</dbReference>
<dbReference type="GO" id="GO:0016020">
    <property type="term" value="C:membrane"/>
    <property type="evidence" value="ECO:0007669"/>
    <property type="project" value="InterPro"/>
</dbReference>
<dbReference type="SUPFAM" id="SSF56935">
    <property type="entry name" value="Porins"/>
    <property type="match status" value="1"/>
</dbReference>
<sequence>MHIAIKRGQRAGPVGHAAPNKARFKSALIRKALGILVFSGAALQCQATTQILGTIDIYTEFTRTNTQQRMLVDHDGLNASKIAFRNTEDLGYMTVISDIEYPVIVAHGVTPPTDITGPRLAYMALQTEDGKLTVGKQYSPHYRVLSKLDGFGVSFWGNAYAIFKGGNKYQYGRNDMVLELAPITDLKLAFAGGYSPGNDNDGGRGYLTFTLWPLSHLYIGSAAVFDHRYSVADPDAKLFLLGAAYEFDWGRISAGRQRIRTTQLGQVIDESTCGGIVRLSEKLDVRLDYSSTRNANAPQNKALTYGLAVVYALNKRDAVYASVASLRNGSSSGVGFALPVDSGGTTHDVLAGLRMNF</sequence>
<keyword evidence="3" id="KW-1185">Reference proteome</keyword>
<feature type="domain" description="Porin" evidence="1">
    <location>
        <begin position="36"/>
        <end position="329"/>
    </location>
</feature>
<dbReference type="InterPro" id="IPR033900">
    <property type="entry name" value="Gram_neg_porin_domain"/>
</dbReference>
<evidence type="ECO:0000313" key="2">
    <source>
        <dbReference type="EMBL" id="KPC52718.1"/>
    </source>
</evidence>